<evidence type="ECO:0000256" key="1">
    <source>
        <dbReference type="ARBA" id="ARBA00004141"/>
    </source>
</evidence>
<dbReference type="CDD" id="cd04590">
    <property type="entry name" value="CBS_pair_CorC_HlyC_assoc"/>
    <property type="match status" value="1"/>
</dbReference>
<feature type="transmembrane region" description="Helical" evidence="7">
    <location>
        <begin position="73"/>
        <end position="93"/>
    </location>
</feature>
<evidence type="ECO:0000313" key="10">
    <source>
        <dbReference type="EMBL" id="SUZ54173.1"/>
    </source>
</evidence>
<keyword evidence="3" id="KW-0677">Repeat</keyword>
<evidence type="ECO:0000259" key="8">
    <source>
        <dbReference type="PROSITE" id="PS51371"/>
    </source>
</evidence>
<dbReference type="InterPro" id="IPR036318">
    <property type="entry name" value="FAD-bd_PCMH-like_sf"/>
</dbReference>
<feature type="transmembrane region" description="Helical" evidence="7">
    <location>
        <begin position="37"/>
        <end position="61"/>
    </location>
</feature>
<dbReference type="GO" id="GO:0050660">
    <property type="term" value="F:flavin adenine dinucleotide binding"/>
    <property type="evidence" value="ECO:0007669"/>
    <property type="project" value="InterPro"/>
</dbReference>
<dbReference type="InterPro" id="IPR016169">
    <property type="entry name" value="FAD-bd_PCMH_sub2"/>
</dbReference>
<feature type="domain" description="CBS" evidence="8">
    <location>
        <begin position="188"/>
        <end position="250"/>
    </location>
</feature>
<sequence>MLSAFFSGTETAYFHIRKHRKETPEKIKSVLDSPQRLLVFLLTGNTIVNVTIAFLAAYVTANVADEYEWSESTLILLEVLVVSFVILVFGEILPKMIAIKNSKEFALRMYVPLKVMMFILSPIAQGFNTITNVVIKVLPFRREKIFDSEEELIILAELGEEEGTLQEEESDMIQSIFDFKEKTVGEIITPRVDIVSLKSDESIDKAMDIIGERQFSKIPIYKDTIDNIKGILYAKDIIPYLMGSRPNVNLQTLARQPFFVPETKPIDDLMEEFKLRKTSIAIVVDEWGGTEGLVTLEDVVEEVMGEIRDPYDQEESNAIRQSDGSFIVDGSITIYDLEEETDIEFPEERDYDTLGGFILDILTDIPKTGEKVEFNNMVFTVQTIENNRIGKIKIQINS</sequence>
<dbReference type="AlphaFoldDB" id="A0A381NKW5"/>
<keyword evidence="4 7" id="KW-1133">Transmembrane helix</keyword>
<feature type="domain" description="CBS" evidence="8">
    <location>
        <begin position="253"/>
        <end position="310"/>
    </location>
</feature>
<evidence type="ECO:0008006" key="11">
    <source>
        <dbReference type="Google" id="ProtNLM"/>
    </source>
</evidence>
<dbReference type="EMBL" id="UINC01000373">
    <property type="protein sequence ID" value="SUZ54173.1"/>
    <property type="molecule type" value="Genomic_DNA"/>
</dbReference>
<organism evidence="10">
    <name type="scientific">marine metagenome</name>
    <dbReference type="NCBI Taxonomy" id="408172"/>
    <lineage>
        <taxon>unclassified sequences</taxon>
        <taxon>metagenomes</taxon>
        <taxon>ecological metagenomes</taxon>
    </lineage>
</organism>
<dbReference type="InterPro" id="IPR002550">
    <property type="entry name" value="CNNM"/>
</dbReference>
<evidence type="ECO:0000256" key="6">
    <source>
        <dbReference type="ARBA" id="ARBA00023136"/>
    </source>
</evidence>
<dbReference type="InterPro" id="IPR000644">
    <property type="entry name" value="CBS_dom"/>
</dbReference>
<evidence type="ECO:0000256" key="5">
    <source>
        <dbReference type="ARBA" id="ARBA00023122"/>
    </source>
</evidence>
<feature type="transmembrane region" description="Helical" evidence="7">
    <location>
        <begin position="105"/>
        <end position="124"/>
    </location>
</feature>
<dbReference type="SMART" id="SM01091">
    <property type="entry name" value="CorC_HlyC"/>
    <property type="match status" value="1"/>
</dbReference>
<keyword evidence="6 7" id="KW-0472">Membrane</keyword>
<dbReference type="PANTHER" id="PTHR22777:SF17">
    <property type="entry name" value="UPF0053 PROTEIN SLL0260"/>
    <property type="match status" value="1"/>
</dbReference>
<evidence type="ECO:0000256" key="2">
    <source>
        <dbReference type="ARBA" id="ARBA00022692"/>
    </source>
</evidence>
<dbReference type="SUPFAM" id="SSF54631">
    <property type="entry name" value="CBS-domain pair"/>
    <property type="match status" value="1"/>
</dbReference>
<dbReference type="InterPro" id="IPR005170">
    <property type="entry name" value="Transptr-assoc_dom"/>
</dbReference>
<gene>
    <name evidence="10" type="ORF">METZ01_LOCUS7027</name>
</gene>
<dbReference type="Gene3D" id="3.10.580.10">
    <property type="entry name" value="CBS-domain"/>
    <property type="match status" value="1"/>
</dbReference>
<keyword evidence="2 7" id="KW-0812">Transmembrane</keyword>
<dbReference type="InterPro" id="IPR046342">
    <property type="entry name" value="CBS_dom_sf"/>
</dbReference>
<dbReference type="PROSITE" id="PS51846">
    <property type="entry name" value="CNNM"/>
    <property type="match status" value="1"/>
</dbReference>
<dbReference type="SUPFAM" id="SSF56176">
    <property type="entry name" value="FAD-binding/transporter-associated domain-like"/>
    <property type="match status" value="1"/>
</dbReference>
<evidence type="ECO:0000259" key="9">
    <source>
        <dbReference type="PROSITE" id="PS51846"/>
    </source>
</evidence>
<dbReference type="Pfam" id="PF01595">
    <property type="entry name" value="CNNM"/>
    <property type="match status" value="1"/>
</dbReference>
<dbReference type="Pfam" id="PF03471">
    <property type="entry name" value="CorC_HlyC"/>
    <property type="match status" value="1"/>
</dbReference>
<name>A0A381NKW5_9ZZZZ</name>
<comment type="subcellular location">
    <subcellularLocation>
        <location evidence="1">Membrane</location>
        <topology evidence="1">Multi-pass membrane protein</topology>
    </subcellularLocation>
</comment>
<protein>
    <recommendedName>
        <fullName evidence="11">CNNM transmembrane domain-containing protein</fullName>
    </recommendedName>
</protein>
<dbReference type="FunFam" id="3.10.580.10:FF:000002">
    <property type="entry name" value="Magnesium/cobalt efflux protein CorC"/>
    <property type="match status" value="1"/>
</dbReference>
<dbReference type="Pfam" id="PF00571">
    <property type="entry name" value="CBS"/>
    <property type="match status" value="2"/>
</dbReference>
<accession>A0A381NKW5</accession>
<evidence type="ECO:0000256" key="3">
    <source>
        <dbReference type="ARBA" id="ARBA00022737"/>
    </source>
</evidence>
<keyword evidence="5" id="KW-0129">CBS domain</keyword>
<proteinExistence type="predicted"/>
<dbReference type="GO" id="GO:0005886">
    <property type="term" value="C:plasma membrane"/>
    <property type="evidence" value="ECO:0007669"/>
    <property type="project" value="TreeGrafter"/>
</dbReference>
<evidence type="ECO:0000256" key="7">
    <source>
        <dbReference type="SAM" id="Phobius"/>
    </source>
</evidence>
<feature type="domain" description="CNNM transmembrane" evidence="9">
    <location>
        <begin position="1"/>
        <end position="169"/>
    </location>
</feature>
<dbReference type="PANTHER" id="PTHR22777">
    <property type="entry name" value="HEMOLYSIN-RELATED"/>
    <property type="match status" value="1"/>
</dbReference>
<dbReference type="Gene3D" id="3.30.465.10">
    <property type="match status" value="1"/>
</dbReference>
<reference evidence="10" key="1">
    <citation type="submission" date="2018-05" db="EMBL/GenBank/DDBJ databases">
        <authorList>
            <person name="Lanie J.A."/>
            <person name="Ng W.-L."/>
            <person name="Kazmierczak K.M."/>
            <person name="Andrzejewski T.M."/>
            <person name="Davidsen T.M."/>
            <person name="Wayne K.J."/>
            <person name="Tettelin H."/>
            <person name="Glass J.I."/>
            <person name="Rusch D."/>
            <person name="Podicherti R."/>
            <person name="Tsui H.-C.T."/>
            <person name="Winkler M.E."/>
        </authorList>
    </citation>
    <scope>NUCLEOTIDE SEQUENCE</scope>
</reference>
<evidence type="ECO:0000256" key="4">
    <source>
        <dbReference type="ARBA" id="ARBA00022989"/>
    </source>
</evidence>
<dbReference type="InterPro" id="IPR044751">
    <property type="entry name" value="Ion_transp-like_CBS"/>
</dbReference>
<dbReference type="PROSITE" id="PS51371">
    <property type="entry name" value="CBS"/>
    <property type="match status" value="2"/>
</dbReference>